<dbReference type="PROSITE" id="PS00687">
    <property type="entry name" value="ALDEHYDE_DEHYDR_GLU"/>
    <property type="match status" value="1"/>
</dbReference>
<evidence type="ECO:0000259" key="5">
    <source>
        <dbReference type="Pfam" id="PF00171"/>
    </source>
</evidence>
<dbReference type="AlphaFoldDB" id="A0A1C3WRN9"/>
<dbReference type="Pfam" id="PF00171">
    <property type="entry name" value="Aldedh"/>
    <property type="match status" value="1"/>
</dbReference>
<sequence length="487" mass="51924">MTELRIPNWIDGKPRRSSTGGWLEKFTPHDGRLLSYVTDSTEEDVKLAVSAAGDAQQAWAAITPIRRGQILANIASIMHLRRAELAECIAIETGKPPQDALGETDGAILQAEYFAGEGMRLHGRSLTSGTPNKYSHTVRQPRGVAGLIVPANTPIANIAWKTFPALICGNSVVLKAAEDSPQIAWLFAQITKDAGLPDGVFNLIQGRGQQSGAALVMHERIDVISFTGSTNVGRWIAEVAGKRLARVSLELGGKNPFVVCDDADLDQAVHWASLSAFSNAGQRCAAGSRMLVFRSVYEPFRDKLVAKARSLKLGISADSDLGPVVSRRQQQSILAAIERARAEGGRILCGGKASDALDLINGYYVEPTVIDGLSTGSEIGSKEVFGPVATLHVVENIIEAVAAANSSEYGLTAAIHTTNVDRAMWFAQHVKAGVANVNMGTYGSEPHMPFGGFGASGNGTREPGVEALEVYSELKNISFLIRPALLS</sequence>
<comment type="similarity">
    <text evidence="1 4">Belongs to the aldehyde dehydrogenase family.</text>
</comment>
<dbReference type="FunFam" id="3.40.605.10:FF:000007">
    <property type="entry name" value="NAD/NADP-dependent betaine aldehyde dehydrogenase"/>
    <property type="match status" value="1"/>
</dbReference>
<evidence type="ECO:0000256" key="3">
    <source>
        <dbReference type="PROSITE-ProRule" id="PRU10007"/>
    </source>
</evidence>
<feature type="domain" description="Aldehyde dehydrogenase" evidence="5">
    <location>
        <begin position="23"/>
        <end position="477"/>
    </location>
</feature>
<accession>A0A1C3WRN9</accession>
<gene>
    <name evidence="6" type="ORF">GA0061098_1009134</name>
</gene>
<dbReference type="InterPro" id="IPR016163">
    <property type="entry name" value="Ald_DH_C"/>
</dbReference>
<dbReference type="GO" id="GO:0016620">
    <property type="term" value="F:oxidoreductase activity, acting on the aldehyde or oxo group of donors, NAD or NADP as acceptor"/>
    <property type="evidence" value="ECO:0007669"/>
    <property type="project" value="InterPro"/>
</dbReference>
<dbReference type="EMBL" id="FMAI01000009">
    <property type="protein sequence ID" value="SCB42536.1"/>
    <property type="molecule type" value="Genomic_DNA"/>
</dbReference>
<name>A0A1C3WRN9_9BRAD</name>
<evidence type="ECO:0000313" key="7">
    <source>
        <dbReference type="Proteomes" id="UP000199184"/>
    </source>
</evidence>
<protein>
    <submittedName>
        <fullName evidence="6">Aldehyde dehydrogenase (NAD+)</fullName>
    </submittedName>
</protein>
<feature type="active site" evidence="3">
    <location>
        <position position="250"/>
    </location>
</feature>
<dbReference type="RefSeq" id="WP_091959169.1">
    <property type="nucleotide sequence ID" value="NZ_FMAI01000009.1"/>
</dbReference>
<dbReference type="InterPro" id="IPR016161">
    <property type="entry name" value="Ald_DH/histidinol_DH"/>
</dbReference>
<keyword evidence="2 4" id="KW-0560">Oxidoreductase</keyword>
<dbReference type="InterPro" id="IPR029510">
    <property type="entry name" value="Ald_DH_CS_GLU"/>
</dbReference>
<evidence type="ECO:0000313" key="6">
    <source>
        <dbReference type="EMBL" id="SCB42536.1"/>
    </source>
</evidence>
<organism evidence="6 7">
    <name type="scientific">Bradyrhizobium shewense</name>
    <dbReference type="NCBI Taxonomy" id="1761772"/>
    <lineage>
        <taxon>Bacteria</taxon>
        <taxon>Pseudomonadati</taxon>
        <taxon>Pseudomonadota</taxon>
        <taxon>Alphaproteobacteria</taxon>
        <taxon>Hyphomicrobiales</taxon>
        <taxon>Nitrobacteraceae</taxon>
        <taxon>Bradyrhizobium</taxon>
    </lineage>
</organism>
<evidence type="ECO:0000256" key="1">
    <source>
        <dbReference type="ARBA" id="ARBA00009986"/>
    </source>
</evidence>
<keyword evidence="7" id="KW-1185">Reference proteome</keyword>
<dbReference type="CDD" id="cd07078">
    <property type="entry name" value="ALDH"/>
    <property type="match status" value="1"/>
</dbReference>
<proteinExistence type="inferred from homology"/>
<reference evidence="7" key="1">
    <citation type="submission" date="2016-08" db="EMBL/GenBank/DDBJ databases">
        <authorList>
            <person name="Varghese N."/>
            <person name="Submissions Spin"/>
        </authorList>
    </citation>
    <scope>NUCLEOTIDE SEQUENCE [LARGE SCALE GENOMIC DNA]</scope>
    <source>
        <strain evidence="7">ERR11</strain>
    </source>
</reference>
<dbReference type="SUPFAM" id="SSF53720">
    <property type="entry name" value="ALDH-like"/>
    <property type="match status" value="1"/>
</dbReference>
<dbReference type="PROSITE" id="PS00070">
    <property type="entry name" value="ALDEHYDE_DEHYDR_CYS"/>
    <property type="match status" value="1"/>
</dbReference>
<evidence type="ECO:0000256" key="4">
    <source>
        <dbReference type="RuleBase" id="RU003345"/>
    </source>
</evidence>
<dbReference type="Gene3D" id="3.40.309.10">
    <property type="entry name" value="Aldehyde Dehydrogenase, Chain A, domain 2"/>
    <property type="match status" value="1"/>
</dbReference>
<dbReference type="Proteomes" id="UP000199184">
    <property type="component" value="Unassembled WGS sequence"/>
</dbReference>
<dbReference type="InterPro" id="IPR016162">
    <property type="entry name" value="Ald_DH_N"/>
</dbReference>
<dbReference type="PANTHER" id="PTHR11699">
    <property type="entry name" value="ALDEHYDE DEHYDROGENASE-RELATED"/>
    <property type="match status" value="1"/>
</dbReference>
<dbReference type="InterPro" id="IPR015590">
    <property type="entry name" value="Aldehyde_DH_dom"/>
</dbReference>
<dbReference type="InterPro" id="IPR016160">
    <property type="entry name" value="Ald_DH_CS_CYS"/>
</dbReference>
<dbReference type="Gene3D" id="3.40.605.10">
    <property type="entry name" value="Aldehyde Dehydrogenase, Chain A, domain 1"/>
    <property type="match status" value="1"/>
</dbReference>
<evidence type="ECO:0000256" key="2">
    <source>
        <dbReference type="ARBA" id="ARBA00023002"/>
    </source>
</evidence>